<dbReference type="OrthoDB" id="3344688at2759"/>
<organism evidence="1 2">
    <name type="scientific">Puccinia sorghi</name>
    <dbReference type="NCBI Taxonomy" id="27349"/>
    <lineage>
        <taxon>Eukaryota</taxon>
        <taxon>Fungi</taxon>
        <taxon>Dikarya</taxon>
        <taxon>Basidiomycota</taxon>
        <taxon>Pucciniomycotina</taxon>
        <taxon>Pucciniomycetes</taxon>
        <taxon>Pucciniales</taxon>
        <taxon>Pucciniaceae</taxon>
        <taxon>Puccinia</taxon>
    </lineage>
</organism>
<feature type="non-terminal residue" evidence="1">
    <location>
        <position position="100"/>
    </location>
</feature>
<evidence type="ECO:0008006" key="3">
    <source>
        <dbReference type="Google" id="ProtNLM"/>
    </source>
</evidence>
<comment type="caution">
    <text evidence="1">The sequence shown here is derived from an EMBL/GenBank/DDBJ whole genome shotgun (WGS) entry which is preliminary data.</text>
</comment>
<sequence length="100" mass="11242">MELAYNSEAVTLSQKKLIEKELELAGIQEFRPVNTPLSVGVQLKEATNHERAKFERLKINYCTHTGILNYLACRTLPDLAPAVSILSSFNNAPGMTHWKQ</sequence>
<proteinExistence type="predicted"/>
<keyword evidence="2" id="KW-1185">Reference proteome</keyword>
<protein>
    <recommendedName>
        <fullName evidence="3">Reverse transcriptase Ty1/copia-type domain-containing protein</fullName>
    </recommendedName>
</protein>
<dbReference type="AlphaFoldDB" id="A0A0L6UFS9"/>
<dbReference type="EMBL" id="LAVV01012007">
    <property type="protein sequence ID" value="KNZ47127.1"/>
    <property type="molecule type" value="Genomic_DNA"/>
</dbReference>
<reference evidence="1 2" key="1">
    <citation type="submission" date="2015-08" db="EMBL/GenBank/DDBJ databases">
        <title>Next Generation Sequencing and Analysis of the Genome of Puccinia sorghi L Schw, the Causal Agent of Maize Common Rust.</title>
        <authorList>
            <person name="Rochi L."/>
            <person name="Burguener G."/>
            <person name="Darino M."/>
            <person name="Turjanski A."/>
            <person name="Kreff E."/>
            <person name="Dieguez M.J."/>
            <person name="Sacco F."/>
        </authorList>
    </citation>
    <scope>NUCLEOTIDE SEQUENCE [LARGE SCALE GENOMIC DNA]</scope>
    <source>
        <strain evidence="1 2">RO10H11247</strain>
    </source>
</reference>
<accession>A0A0L6UFS9</accession>
<evidence type="ECO:0000313" key="2">
    <source>
        <dbReference type="Proteomes" id="UP000037035"/>
    </source>
</evidence>
<evidence type="ECO:0000313" key="1">
    <source>
        <dbReference type="EMBL" id="KNZ47127.1"/>
    </source>
</evidence>
<dbReference type="Proteomes" id="UP000037035">
    <property type="component" value="Unassembled WGS sequence"/>
</dbReference>
<dbReference type="VEuPathDB" id="FungiDB:VP01_6660g1"/>
<gene>
    <name evidence="1" type="ORF">VP01_6660g1</name>
</gene>
<name>A0A0L6UFS9_9BASI</name>